<evidence type="ECO:0000313" key="4">
    <source>
        <dbReference type="Proteomes" id="UP000007304"/>
    </source>
</evidence>
<evidence type="ECO:0000256" key="1">
    <source>
        <dbReference type="SAM" id="Coils"/>
    </source>
</evidence>
<reference evidence="3" key="1">
    <citation type="submission" date="2011-07" db="EMBL/GenBank/DDBJ databases">
        <title>The Genome Sequence of Exophiala (Wangiella) dermatitidis NIH/UT8656.</title>
        <authorList>
            <consortium name="The Broad Institute Genome Sequencing Platform"/>
            <person name="Cuomo C."/>
            <person name="Wang Z."/>
            <person name="Hunicke-Smith S."/>
            <person name="Szanislo P.J."/>
            <person name="Earl A."/>
            <person name="Young S.K."/>
            <person name="Zeng Q."/>
            <person name="Gargeya S."/>
            <person name="Fitzgerald M."/>
            <person name="Haas B."/>
            <person name="Abouelleil A."/>
            <person name="Alvarado L."/>
            <person name="Arachchi H.M."/>
            <person name="Berlin A."/>
            <person name="Brown A."/>
            <person name="Chapman S.B."/>
            <person name="Chen Z."/>
            <person name="Dunbar C."/>
            <person name="Freedman E."/>
            <person name="Gearin G."/>
            <person name="Gellesch M."/>
            <person name="Goldberg J."/>
            <person name="Griggs A."/>
            <person name="Gujja S."/>
            <person name="Heiman D."/>
            <person name="Howarth C."/>
            <person name="Larson L."/>
            <person name="Lui A."/>
            <person name="MacDonald P.J.P."/>
            <person name="Montmayeur A."/>
            <person name="Murphy C."/>
            <person name="Neiman D."/>
            <person name="Pearson M."/>
            <person name="Priest M."/>
            <person name="Roberts A."/>
            <person name="Saif S."/>
            <person name="Shea T."/>
            <person name="Shenoy N."/>
            <person name="Sisk P."/>
            <person name="Stolte C."/>
            <person name="Sykes S."/>
            <person name="Wortman J."/>
            <person name="Nusbaum C."/>
            <person name="Birren B."/>
        </authorList>
    </citation>
    <scope>NUCLEOTIDE SEQUENCE</scope>
    <source>
        <strain evidence="3">NIH/UT8656</strain>
    </source>
</reference>
<protein>
    <submittedName>
        <fullName evidence="3">Uncharacterized protein</fullName>
    </submittedName>
</protein>
<feature type="compositionally biased region" description="Basic and acidic residues" evidence="2">
    <location>
        <begin position="62"/>
        <end position="74"/>
    </location>
</feature>
<dbReference type="PANTHER" id="PTHR42064">
    <property type="entry name" value="YALI0F28677P"/>
    <property type="match status" value="1"/>
</dbReference>
<feature type="region of interest" description="Disordered" evidence="2">
    <location>
        <begin position="1"/>
        <end position="98"/>
    </location>
</feature>
<dbReference type="STRING" id="858893.H6BW39"/>
<keyword evidence="1" id="KW-0175">Coiled coil</keyword>
<sequence length="1488" mass="166242">MIFPSRAIDIWGDPAANPASQPSPSPTDNAHGHDGSMSAPEPSERASQEGAQARSPASRAQADGRRRSNMDARHTGRPLTGAARRIPDSTGTETTGVEVKHRELPFAHMRVHFEDFASQLRLHRHHEHRRRMLTHRRHRLQNALALSARLKRVSSWVHDGLVEISQQADAIGFTRLHQHTHDLMDICLSQWTHEVHALDTTYNQKAPVKQSFLTQLPPSSQQDCLEFIQTLRNNPRFLVERLKALSPAQISSLSSSPKFQELSESVLTSLSQNRGRASVKKRVKAYSRDLEEYASSFERSNPLSFLLHNIYGPFQDVQSPESDLRFATWSTICSTLMLESEQAFEAILGQVLNAFAGMYQWQIKERLELFLMGVLQRGAFLIDMLENSLSSPRPSLGFLDTFNTPQAKEFFNSAVRELFEILACDGGIPTGALQLGRAIIGKLPTVEVQSQFRGHLLFQWFLQRYLRTTIVYPEDEKMLLQFHINEKARSHLLYKLWDCAFSQANDVFNPVPVQPVDPVVQKCVHAIIYTLEADEHCFDPYQRPQARNAHPTPGCRPSLSLCAADIAHVLEALSPQYIHTSSPWDSFLSSSHSTFRMQYSYASSKFNDLRRRILEVMEPGHSSKNSHPCQETWAQISISPAGLLTMAGPNWSLEVKPSMSDLGDLHLAEKAAVRLVEGRTHAEDRLSLGLVPVPSSKEPTLAEMFAAEARQAHTKTDRVAALYWHDALAFLYQHFPLTVLTGDDTKVLGPMTERLKACRLQLEHDSRQIEQEVAELEALYDYAKMKISDLSAWLDKLRVKLWYKMDVVSSSAYEDAKNISTALNNMALSTLRGYIPSQRGPMSPGSSRPATSDTSASSLFDQPRVDTLDILKAPAEHGGPRKLSDPQIDLIKKWLERNHIDNFCKGEERIHRFCMEVKIATKKLVGESLSDSPVLWSSELFSREGNLYDIHAGTTFSVQPSTRAPSVWSEPLSSSSYPSRTGFVGSRASFFSQSSSRVGRDLFGSDLSSLISSPGRAATVTTLESSSSFWSPPQSIPRSVTSASSQSRPASMFEDQGMNRLADFNVEKANFLDRVQQDLTCLLLSDLGCPVWSCGSETDAWMETMRHTPIIVERLEQRAVMARLHLNMDTRCSPPAGSREAKCKPRRRSQSAAPNPRQAASHAAGDAEPSTASPLPEDPQDGGVSYPYHSAFLDILSRMQEHVDPNLKLKAIRDFEILAQAFLKSRQESLQERDLCGKEQSPGSEDHRRRRSLNPSLLSANLGRRKEKQILEARSPPSSESTVDGNDENSLLALLKKLLFALQPKTIFRDLQYIAAFASSQTLADSDTGRAFLHVGLAALAWKDEVCRCMVDVADRIVVKDSIKREEARRKVNEPSILKAMEYWVIAAREGNAIAQRELASLYLTHPDILPIVSLPLAFSSEIFKAEMMWEEEQEQPGLASGSASSGQSSQSLCLALHWMQQAASNGDTVAQSKLKERQAIRSMHSNG</sequence>
<dbReference type="eggNOG" id="ENOG502QVDP">
    <property type="taxonomic scope" value="Eukaryota"/>
</dbReference>
<dbReference type="GeneID" id="20307929"/>
<dbReference type="EMBL" id="JH226132">
    <property type="protein sequence ID" value="EHY55140.1"/>
    <property type="molecule type" value="Genomic_DNA"/>
</dbReference>
<proteinExistence type="predicted"/>
<gene>
    <name evidence="3" type="ORF">HMPREF1120_03290</name>
</gene>
<organism evidence="3 4">
    <name type="scientific">Exophiala dermatitidis (strain ATCC 34100 / CBS 525.76 / NIH/UT8656)</name>
    <name type="common">Black yeast</name>
    <name type="synonym">Wangiella dermatitidis</name>
    <dbReference type="NCBI Taxonomy" id="858893"/>
    <lineage>
        <taxon>Eukaryota</taxon>
        <taxon>Fungi</taxon>
        <taxon>Dikarya</taxon>
        <taxon>Ascomycota</taxon>
        <taxon>Pezizomycotina</taxon>
        <taxon>Eurotiomycetes</taxon>
        <taxon>Chaetothyriomycetidae</taxon>
        <taxon>Chaetothyriales</taxon>
        <taxon>Herpotrichiellaceae</taxon>
        <taxon>Exophiala</taxon>
    </lineage>
</organism>
<dbReference type="EMBL" id="JH226132">
    <property type="protein sequence ID" value="EHY55139.1"/>
    <property type="molecule type" value="Genomic_DNA"/>
</dbReference>
<feature type="region of interest" description="Disordered" evidence="2">
    <location>
        <begin position="1129"/>
        <end position="1186"/>
    </location>
</feature>
<feature type="region of interest" description="Disordered" evidence="2">
    <location>
        <begin position="837"/>
        <end position="858"/>
    </location>
</feature>
<feature type="compositionally biased region" description="Low complexity" evidence="2">
    <location>
        <begin position="51"/>
        <end position="61"/>
    </location>
</feature>
<dbReference type="VEuPathDB" id="FungiDB:HMPREF1120_03290"/>
<evidence type="ECO:0000313" key="3">
    <source>
        <dbReference type="EMBL" id="EHY55140.1"/>
    </source>
</evidence>
<dbReference type="PANTHER" id="PTHR42064:SF1">
    <property type="entry name" value="YALI0F28677P"/>
    <property type="match status" value="1"/>
</dbReference>
<feature type="region of interest" description="Disordered" evidence="2">
    <location>
        <begin position="1229"/>
        <end position="1258"/>
    </location>
</feature>
<name>H6BW39_EXODN</name>
<feature type="coiled-coil region" evidence="1">
    <location>
        <begin position="759"/>
        <end position="786"/>
    </location>
</feature>
<accession>H6BW39</accession>
<evidence type="ECO:0000256" key="2">
    <source>
        <dbReference type="SAM" id="MobiDB-lite"/>
    </source>
</evidence>
<dbReference type="RefSeq" id="XP_009155600.1">
    <property type="nucleotide sequence ID" value="XM_009157352.1"/>
</dbReference>
<dbReference type="Proteomes" id="UP000007304">
    <property type="component" value="Unassembled WGS sequence"/>
</dbReference>
<feature type="compositionally biased region" description="Polar residues" evidence="2">
    <location>
        <begin position="844"/>
        <end position="858"/>
    </location>
</feature>
<dbReference type="OrthoDB" id="3548913at2759"/>
<dbReference type="RefSeq" id="XP_009155599.1">
    <property type="nucleotide sequence ID" value="XM_009157351.1"/>
</dbReference>
<keyword evidence="4" id="KW-1185">Reference proteome</keyword>
<dbReference type="HOGENOM" id="CLU_001347_1_0_1"/>